<dbReference type="EMBL" id="MCOG01000249">
    <property type="protein sequence ID" value="ORY22368.1"/>
    <property type="molecule type" value="Genomic_DNA"/>
</dbReference>
<comment type="caution">
    <text evidence="9">The sequence shown here is derived from an EMBL/GenBank/DDBJ whole genome shotgun (WGS) entry which is preliminary data.</text>
</comment>
<keyword evidence="4 9" id="KW-0378">Hydrolase</keyword>
<feature type="compositionally biased region" description="Polar residues" evidence="6">
    <location>
        <begin position="359"/>
        <end position="371"/>
    </location>
</feature>
<dbReference type="OrthoDB" id="407355at2759"/>
<gene>
    <name evidence="9" type="ORF">LY90DRAFT_675911</name>
</gene>
<dbReference type="GO" id="GO:0016810">
    <property type="term" value="F:hydrolase activity, acting on carbon-nitrogen (but not peptide) bonds"/>
    <property type="evidence" value="ECO:0007669"/>
    <property type="project" value="InterPro"/>
</dbReference>
<dbReference type="SUPFAM" id="SSF88713">
    <property type="entry name" value="Glycoside hydrolase/deacetylase"/>
    <property type="match status" value="1"/>
</dbReference>
<evidence type="ECO:0000256" key="2">
    <source>
        <dbReference type="ARBA" id="ARBA00022723"/>
    </source>
</evidence>
<protein>
    <submittedName>
        <fullName evidence="9">Glycoside hydrolase/deacetylase</fullName>
    </submittedName>
</protein>
<dbReference type="CDD" id="cd10917">
    <property type="entry name" value="CE4_NodB_like_6s_7s"/>
    <property type="match status" value="1"/>
</dbReference>
<feature type="region of interest" description="Disordered" evidence="6">
    <location>
        <begin position="267"/>
        <end position="371"/>
    </location>
</feature>
<evidence type="ECO:0000256" key="4">
    <source>
        <dbReference type="ARBA" id="ARBA00022801"/>
    </source>
</evidence>
<feature type="compositionally biased region" description="Basic and acidic residues" evidence="6">
    <location>
        <begin position="307"/>
        <end position="317"/>
    </location>
</feature>
<organism evidence="9 10">
    <name type="scientific">Neocallimastix californiae</name>
    <dbReference type="NCBI Taxonomy" id="1754190"/>
    <lineage>
        <taxon>Eukaryota</taxon>
        <taxon>Fungi</taxon>
        <taxon>Fungi incertae sedis</taxon>
        <taxon>Chytridiomycota</taxon>
        <taxon>Chytridiomycota incertae sedis</taxon>
        <taxon>Neocallimastigomycetes</taxon>
        <taxon>Neocallimastigales</taxon>
        <taxon>Neocallimastigaceae</taxon>
        <taxon>Neocallimastix</taxon>
    </lineage>
</organism>
<dbReference type="GO" id="GO:0046872">
    <property type="term" value="F:metal ion binding"/>
    <property type="evidence" value="ECO:0007669"/>
    <property type="project" value="UniProtKB-KW"/>
</dbReference>
<feature type="signal peptide" evidence="7">
    <location>
        <begin position="1"/>
        <end position="21"/>
    </location>
</feature>
<comment type="cofactor">
    <cofactor evidence="1">
        <name>Co(2+)</name>
        <dbReference type="ChEBI" id="CHEBI:48828"/>
    </cofactor>
</comment>
<keyword evidence="2" id="KW-0479">Metal-binding</keyword>
<proteinExistence type="predicted"/>
<evidence type="ECO:0000256" key="3">
    <source>
        <dbReference type="ARBA" id="ARBA00022729"/>
    </source>
</evidence>
<dbReference type="PANTHER" id="PTHR46471">
    <property type="entry name" value="CHITIN DEACETYLASE"/>
    <property type="match status" value="1"/>
</dbReference>
<keyword evidence="5" id="KW-0119">Carbohydrate metabolism</keyword>
<dbReference type="Gene3D" id="3.20.20.370">
    <property type="entry name" value="Glycoside hydrolase/deacetylase"/>
    <property type="match status" value="1"/>
</dbReference>
<dbReference type="InterPro" id="IPR011330">
    <property type="entry name" value="Glyco_hydro/deAcase_b/a-brl"/>
</dbReference>
<evidence type="ECO:0000259" key="8">
    <source>
        <dbReference type="PROSITE" id="PS51677"/>
    </source>
</evidence>
<dbReference type="PROSITE" id="PS51677">
    <property type="entry name" value="NODB"/>
    <property type="match status" value="1"/>
</dbReference>
<dbReference type="Proteomes" id="UP000193920">
    <property type="component" value="Unassembled WGS sequence"/>
</dbReference>
<sequence length="517" mass="58170">MHFHKLIKYLLLLSSLYASNAKQAKIFNECKKPGQVALTFDDGPNSETTPKLLDYLKSENIKVTFFINGRNYGDIESAETQEIMKRQIREGHEIGSHTYFHRDCFQAYDEGTLKENIEKLEKGIKKIINLTPRFFRPPEGKGGFSKEYCEKIQIPYDPRTEMVRGILGGDGYKYGHDFGDYDYDIILWSGDTEDWRCDGSSVTYKDAIKSFDISLSPEVANPLENSFIVLMHDVNPYSVKEVVPRIVKRIKKLGYTIVPLSECIGRDPYKESKHKDSHHEDSKKEKTKTKVVENKTFSREVTVSPNKHIDIQSDHESGSSLKISSNENNDVVQNDNNEVQNNQTENNNGVAEEDGSGIQEDNSTTQENDNAVQEDNAGVQEDNSGVQEDNNVAQEDNNLAQEDNNIAQEDNGATQEGGNNVAQEDNYVAQEDNGATQEDNGIVQEENNIAPDGLTEIDNSELQQDNNVAQNNINSTLSTTNNNQSIPNDKDGSLKLLSLTFSSIIISIMFNIFNYLF</sequence>
<name>A0A1Y2AIF8_9FUNG</name>
<evidence type="ECO:0000256" key="5">
    <source>
        <dbReference type="ARBA" id="ARBA00023277"/>
    </source>
</evidence>
<feature type="chain" id="PRO_5012056257" evidence="7">
    <location>
        <begin position="22"/>
        <end position="517"/>
    </location>
</feature>
<dbReference type="STRING" id="1754190.A0A1Y2AIF8"/>
<accession>A0A1Y2AIF8</accession>
<evidence type="ECO:0000256" key="7">
    <source>
        <dbReference type="SAM" id="SignalP"/>
    </source>
</evidence>
<keyword evidence="10" id="KW-1185">Reference proteome</keyword>
<feature type="compositionally biased region" description="Low complexity" evidence="6">
    <location>
        <begin position="326"/>
        <end position="348"/>
    </location>
</feature>
<evidence type="ECO:0000256" key="1">
    <source>
        <dbReference type="ARBA" id="ARBA00001941"/>
    </source>
</evidence>
<keyword evidence="3 7" id="KW-0732">Signal</keyword>
<feature type="domain" description="NodB homology" evidence="8">
    <location>
        <begin position="34"/>
        <end position="258"/>
    </location>
</feature>
<dbReference type="GO" id="GO:0005975">
    <property type="term" value="P:carbohydrate metabolic process"/>
    <property type="evidence" value="ECO:0007669"/>
    <property type="project" value="InterPro"/>
</dbReference>
<dbReference type="AlphaFoldDB" id="A0A1Y2AIF8"/>
<dbReference type="InterPro" id="IPR002509">
    <property type="entry name" value="NODB_dom"/>
</dbReference>
<feature type="compositionally biased region" description="Basic and acidic residues" evidence="6">
    <location>
        <begin position="267"/>
        <end position="298"/>
    </location>
</feature>
<evidence type="ECO:0000256" key="6">
    <source>
        <dbReference type="SAM" id="MobiDB-lite"/>
    </source>
</evidence>
<dbReference type="Pfam" id="PF01522">
    <property type="entry name" value="Polysacc_deac_1"/>
    <property type="match status" value="1"/>
</dbReference>
<evidence type="ECO:0000313" key="9">
    <source>
        <dbReference type="EMBL" id="ORY22368.1"/>
    </source>
</evidence>
<evidence type="ECO:0000313" key="10">
    <source>
        <dbReference type="Proteomes" id="UP000193920"/>
    </source>
</evidence>
<reference evidence="9 10" key="1">
    <citation type="submission" date="2016-08" db="EMBL/GenBank/DDBJ databases">
        <title>A Parts List for Fungal Cellulosomes Revealed by Comparative Genomics.</title>
        <authorList>
            <consortium name="DOE Joint Genome Institute"/>
            <person name="Haitjema C.H."/>
            <person name="Gilmore S.P."/>
            <person name="Henske J.K."/>
            <person name="Solomon K.V."/>
            <person name="De Groot R."/>
            <person name="Kuo A."/>
            <person name="Mondo S.J."/>
            <person name="Salamov A.A."/>
            <person name="Labutti K."/>
            <person name="Zhao Z."/>
            <person name="Chiniquy J."/>
            <person name="Barry K."/>
            <person name="Brewer H.M."/>
            <person name="Purvine S.O."/>
            <person name="Wright A.T."/>
            <person name="Boxma B."/>
            <person name="Van Alen T."/>
            <person name="Hackstein J.H."/>
            <person name="Baker S.E."/>
            <person name="Grigoriev I.V."/>
            <person name="O'Malley M.A."/>
        </authorList>
    </citation>
    <scope>NUCLEOTIDE SEQUENCE [LARGE SCALE GENOMIC DNA]</scope>
    <source>
        <strain evidence="9 10">G1</strain>
    </source>
</reference>
<dbReference type="PANTHER" id="PTHR46471:SF2">
    <property type="entry name" value="CHITIN DEACETYLASE-RELATED"/>
    <property type="match status" value="1"/>
</dbReference>